<dbReference type="InterPro" id="IPR013126">
    <property type="entry name" value="Hsp_70_fam"/>
</dbReference>
<keyword evidence="1" id="KW-0547">Nucleotide-binding</keyword>
<dbReference type="GO" id="GO:0005524">
    <property type="term" value="F:ATP binding"/>
    <property type="evidence" value="ECO:0007669"/>
    <property type="project" value="UniProtKB-KW"/>
</dbReference>
<proteinExistence type="predicted"/>
<dbReference type="InterPro" id="IPR029047">
    <property type="entry name" value="HSP70_peptide-bd_sf"/>
</dbReference>
<keyword evidence="2" id="KW-0067">ATP-binding</keyword>
<dbReference type="EMBL" id="OZ034819">
    <property type="protein sequence ID" value="CAL1392275.1"/>
    <property type="molecule type" value="Genomic_DNA"/>
</dbReference>
<dbReference type="Pfam" id="PF00012">
    <property type="entry name" value="HSP70"/>
    <property type="match status" value="1"/>
</dbReference>
<dbReference type="Gene3D" id="2.60.34.10">
    <property type="entry name" value="Substrate Binding Domain Of DNAk, Chain A, domain 1"/>
    <property type="match status" value="1"/>
</dbReference>
<evidence type="ECO:0000313" key="3">
    <source>
        <dbReference type="EMBL" id="CAL1392275.1"/>
    </source>
</evidence>
<gene>
    <name evidence="3" type="ORF">LTRI10_LOCUS32936</name>
</gene>
<name>A0AAV2F3L7_9ROSI</name>
<dbReference type="PANTHER" id="PTHR19375">
    <property type="entry name" value="HEAT SHOCK PROTEIN 70KDA"/>
    <property type="match status" value="1"/>
</dbReference>
<protein>
    <submittedName>
        <fullName evidence="3">Uncharacterized protein</fullName>
    </submittedName>
</protein>
<evidence type="ECO:0000256" key="2">
    <source>
        <dbReference type="ARBA" id="ARBA00022840"/>
    </source>
</evidence>
<keyword evidence="4" id="KW-1185">Reference proteome</keyword>
<dbReference type="Proteomes" id="UP001497516">
    <property type="component" value="Chromosome 6"/>
</dbReference>
<evidence type="ECO:0000313" key="4">
    <source>
        <dbReference type="Proteomes" id="UP001497516"/>
    </source>
</evidence>
<dbReference type="AlphaFoldDB" id="A0AAV2F3L7"/>
<dbReference type="GO" id="GO:0140662">
    <property type="term" value="F:ATP-dependent protein folding chaperone"/>
    <property type="evidence" value="ECO:0007669"/>
    <property type="project" value="InterPro"/>
</dbReference>
<dbReference type="InterPro" id="IPR029048">
    <property type="entry name" value="HSP70_C_sf"/>
</dbReference>
<sequence>MVRFSNDHVNETNCLHLCTLRGESRIQVTFQVDADGILKVTAKPKATKYSTSLTISSYKGNLSSREIDRMIREARKMAERDRKEKSRIEERNRLEEKIYDLNKALEKVYMYGGAEIKRALRDASEWLDENEDACMQEYEDKRLELGYIWDRANDDDDDWYSD</sequence>
<reference evidence="3 4" key="1">
    <citation type="submission" date="2024-04" db="EMBL/GenBank/DDBJ databases">
        <authorList>
            <person name="Fracassetti M."/>
        </authorList>
    </citation>
    <scope>NUCLEOTIDE SEQUENCE [LARGE SCALE GENOMIC DNA]</scope>
</reference>
<accession>A0AAV2F3L7</accession>
<dbReference type="SUPFAM" id="SSF100934">
    <property type="entry name" value="Heat shock protein 70kD (HSP70), C-terminal subdomain"/>
    <property type="match status" value="1"/>
</dbReference>
<organism evidence="3 4">
    <name type="scientific">Linum trigynum</name>
    <dbReference type="NCBI Taxonomy" id="586398"/>
    <lineage>
        <taxon>Eukaryota</taxon>
        <taxon>Viridiplantae</taxon>
        <taxon>Streptophyta</taxon>
        <taxon>Embryophyta</taxon>
        <taxon>Tracheophyta</taxon>
        <taxon>Spermatophyta</taxon>
        <taxon>Magnoliopsida</taxon>
        <taxon>eudicotyledons</taxon>
        <taxon>Gunneridae</taxon>
        <taxon>Pentapetalae</taxon>
        <taxon>rosids</taxon>
        <taxon>fabids</taxon>
        <taxon>Malpighiales</taxon>
        <taxon>Linaceae</taxon>
        <taxon>Linum</taxon>
    </lineage>
</organism>
<evidence type="ECO:0000256" key="1">
    <source>
        <dbReference type="ARBA" id="ARBA00022741"/>
    </source>
</evidence>
<dbReference type="SUPFAM" id="SSF100920">
    <property type="entry name" value="Heat shock protein 70kD (HSP70), peptide-binding domain"/>
    <property type="match status" value="1"/>
</dbReference>